<dbReference type="InterPro" id="IPR029044">
    <property type="entry name" value="Nucleotide-diphossugar_trans"/>
</dbReference>
<dbReference type="RefSeq" id="WP_118401390.1">
    <property type="nucleotide sequence ID" value="NZ_JAPZEG010000007.1"/>
</dbReference>
<dbReference type="PANTHER" id="PTHR22916:SF51">
    <property type="entry name" value="GLYCOSYLTRANSFERASE EPSH-RELATED"/>
    <property type="match status" value="1"/>
</dbReference>
<dbReference type="GO" id="GO:0016757">
    <property type="term" value="F:glycosyltransferase activity"/>
    <property type="evidence" value="ECO:0007669"/>
    <property type="project" value="UniProtKB-KW"/>
</dbReference>
<keyword evidence="2 4" id="KW-0808">Transferase</keyword>
<sequence length="335" mass="38543">MIEPLISVIVPVYKVEQYLIECVTSILNQTYQNLEILLIDDGSPDNCPQMCDKFATMDSRIRVIHKTNGGLADARNTGLENATGEYVAFVDSDDWIDLNTYTEMMRVFLDNQNIDIVCCSASRVLKNEVVDECFSYYDSGTIKSGAEITKRILLDEIGSQVVKGLYKYKCWEAVRFPIGQLYEDIPTTYKAFMKAGQVAFINKPFYKYRMNEASISTTPNPIKPYHIYLGFKAHYECAEKDFPEISEQCCANAAHYAISTYFHYCSEKPKELECTINDILPFIDRHKKVILKNKGIPRSRIMALKLYYTSNLLFKVFCRVFHVIGLQKFMGFEEK</sequence>
<feature type="domain" description="Glycosyltransferase 2-like" evidence="3">
    <location>
        <begin position="7"/>
        <end position="120"/>
    </location>
</feature>
<accession>A0AAW6JZ85</accession>
<proteinExistence type="predicted"/>
<keyword evidence="1 4" id="KW-0328">Glycosyltransferase</keyword>
<reference evidence="4" key="1">
    <citation type="submission" date="2022-12" db="EMBL/GenBank/DDBJ databases">
        <title>Genome of R. gnavus strain RSHDN_120.</title>
        <authorList>
            <person name="Abdugheni R."/>
        </authorList>
    </citation>
    <scope>NUCLEOTIDE SEQUENCE</scope>
    <source>
        <strain evidence="4">RSHDN_120</strain>
    </source>
</reference>
<evidence type="ECO:0000259" key="3">
    <source>
        <dbReference type="Pfam" id="PF00535"/>
    </source>
</evidence>
<comment type="caution">
    <text evidence="4">The sequence shown here is derived from an EMBL/GenBank/DDBJ whole genome shotgun (WGS) entry which is preliminary data.</text>
</comment>
<dbReference type="EMBL" id="JAPZEG010000007">
    <property type="protein sequence ID" value="MDE1203396.1"/>
    <property type="molecule type" value="Genomic_DNA"/>
</dbReference>
<protein>
    <submittedName>
        <fullName evidence="4">Glycosyltransferase</fullName>
        <ecNumber evidence="4">2.4.-.-</ecNumber>
    </submittedName>
</protein>
<dbReference type="EC" id="2.4.-.-" evidence="4"/>
<dbReference type="Pfam" id="PF00535">
    <property type="entry name" value="Glycos_transf_2"/>
    <property type="match status" value="1"/>
</dbReference>
<dbReference type="PANTHER" id="PTHR22916">
    <property type="entry name" value="GLYCOSYLTRANSFERASE"/>
    <property type="match status" value="1"/>
</dbReference>
<evidence type="ECO:0000313" key="5">
    <source>
        <dbReference type="Proteomes" id="UP001149331"/>
    </source>
</evidence>
<evidence type="ECO:0000256" key="1">
    <source>
        <dbReference type="ARBA" id="ARBA00022676"/>
    </source>
</evidence>
<name>A0AAW6JZ85_MEDGN</name>
<dbReference type="AlphaFoldDB" id="A0AAW6JZ85"/>
<dbReference type="Gene3D" id="3.90.550.10">
    <property type="entry name" value="Spore Coat Polysaccharide Biosynthesis Protein SpsA, Chain A"/>
    <property type="match status" value="1"/>
</dbReference>
<organism evidence="4 5">
    <name type="scientific">Mediterraneibacter gnavus</name>
    <name type="common">Ruminococcus gnavus</name>
    <dbReference type="NCBI Taxonomy" id="33038"/>
    <lineage>
        <taxon>Bacteria</taxon>
        <taxon>Bacillati</taxon>
        <taxon>Bacillota</taxon>
        <taxon>Clostridia</taxon>
        <taxon>Lachnospirales</taxon>
        <taxon>Lachnospiraceae</taxon>
        <taxon>Mediterraneibacter</taxon>
    </lineage>
</organism>
<dbReference type="CDD" id="cd00761">
    <property type="entry name" value="Glyco_tranf_GTA_type"/>
    <property type="match status" value="1"/>
</dbReference>
<gene>
    <name evidence="4" type="ORF">O4N78_07380</name>
</gene>
<dbReference type="SUPFAM" id="SSF53448">
    <property type="entry name" value="Nucleotide-diphospho-sugar transferases"/>
    <property type="match status" value="1"/>
</dbReference>
<evidence type="ECO:0000313" key="4">
    <source>
        <dbReference type="EMBL" id="MDE1203396.1"/>
    </source>
</evidence>
<evidence type="ECO:0000256" key="2">
    <source>
        <dbReference type="ARBA" id="ARBA00022679"/>
    </source>
</evidence>
<dbReference type="Proteomes" id="UP001149331">
    <property type="component" value="Unassembled WGS sequence"/>
</dbReference>
<dbReference type="InterPro" id="IPR001173">
    <property type="entry name" value="Glyco_trans_2-like"/>
</dbReference>